<organism evidence="8 9">
    <name type="scientific">Leptotrombidium deliense</name>
    <dbReference type="NCBI Taxonomy" id="299467"/>
    <lineage>
        <taxon>Eukaryota</taxon>
        <taxon>Metazoa</taxon>
        <taxon>Ecdysozoa</taxon>
        <taxon>Arthropoda</taxon>
        <taxon>Chelicerata</taxon>
        <taxon>Arachnida</taxon>
        <taxon>Acari</taxon>
        <taxon>Acariformes</taxon>
        <taxon>Trombidiformes</taxon>
        <taxon>Prostigmata</taxon>
        <taxon>Anystina</taxon>
        <taxon>Parasitengona</taxon>
        <taxon>Trombiculoidea</taxon>
        <taxon>Trombiculidae</taxon>
        <taxon>Leptotrombidium</taxon>
    </lineage>
</organism>
<dbReference type="Pfam" id="PF00307">
    <property type="entry name" value="CH"/>
    <property type="match status" value="1"/>
</dbReference>
<dbReference type="STRING" id="299467.A0A443S834"/>
<dbReference type="AlphaFoldDB" id="A0A443S834"/>
<dbReference type="SUPFAM" id="SSF47576">
    <property type="entry name" value="Calponin-homology domain, CH-domain"/>
    <property type="match status" value="1"/>
</dbReference>
<dbReference type="GO" id="GO:0005737">
    <property type="term" value="C:cytoplasm"/>
    <property type="evidence" value="ECO:0007669"/>
    <property type="project" value="TreeGrafter"/>
</dbReference>
<feature type="non-terminal residue" evidence="8">
    <location>
        <position position="186"/>
    </location>
</feature>
<comment type="caution">
    <text evidence="8">The sequence shown here is derived from an EMBL/GenBank/DDBJ whole genome shotgun (WGS) entry which is preliminary data.</text>
</comment>
<dbReference type="Gene3D" id="1.10.418.10">
    <property type="entry name" value="Calponin-like domain"/>
    <property type="match status" value="1"/>
</dbReference>
<dbReference type="InterPro" id="IPR036872">
    <property type="entry name" value="CH_dom_sf"/>
</dbReference>
<dbReference type="PROSITE" id="PS00020">
    <property type="entry name" value="ACTININ_2"/>
    <property type="match status" value="1"/>
</dbReference>
<name>A0A443S834_9ACAR</name>
<keyword evidence="4" id="KW-1133">Transmembrane helix</keyword>
<evidence type="ECO:0000256" key="5">
    <source>
        <dbReference type="ARBA" id="ARBA00023136"/>
    </source>
</evidence>
<dbReference type="Proteomes" id="UP000288716">
    <property type="component" value="Unassembled WGS sequence"/>
</dbReference>
<dbReference type="GO" id="GO:0034993">
    <property type="term" value="C:meiotic nuclear membrane microtubule tethering complex"/>
    <property type="evidence" value="ECO:0007669"/>
    <property type="project" value="TreeGrafter"/>
</dbReference>
<dbReference type="InterPro" id="IPR001715">
    <property type="entry name" value="CH_dom"/>
</dbReference>
<evidence type="ECO:0000256" key="2">
    <source>
        <dbReference type="ARBA" id="ARBA00022692"/>
    </source>
</evidence>
<evidence type="ECO:0000313" key="8">
    <source>
        <dbReference type="EMBL" id="RWS23702.1"/>
    </source>
</evidence>
<dbReference type="OrthoDB" id="6627073at2759"/>
<dbReference type="PANTHER" id="PTHR47535:SF1">
    <property type="entry name" value="NESPRIN-1"/>
    <property type="match status" value="1"/>
</dbReference>
<evidence type="ECO:0000256" key="3">
    <source>
        <dbReference type="ARBA" id="ARBA00022737"/>
    </source>
</evidence>
<dbReference type="GO" id="GO:0051015">
    <property type="term" value="F:actin filament binding"/>
    <property type="evidence" value="ECO:0007669"/>
    <property type="project" value="TreeGrafter"/>
</dbReference>
<dbReference type="SMART" id="SM00033">
    <property type="entry name" value="CH"/>
    <property type="match status" value="1"/>
</dbReference>
<feature type="domain" description="Calponin-homology (CH)" evidence="7">
    <location>
        <begin position="13"/>
        <end position="116"/>
    </location>
</feature>
<evidence type="ECO:0000256" key="1">
    <source>
        <dbReference type="ARBA" id="ARBA00004370"/>
    </source>
</evidence>
<keyword evidence="2" id="KW-0812">Transmembrane</keyword>
<dbReference type="GO" id="GO:0005640">
    <property type="term" value="C:nuclear outer membrane"/>
    <property type="evidence" value="ECO:0007669"/>
    <property type="project" value="TreeGrafter"/>
</dbReference>
<dbReference type="InterPro" id="IPR052403">
    <property type="entry name" value="LINC-complex_assoc"/>
</dbReference>
<keyword evidence="6" id="KW-0009">Actin-binding</keyword>
<keyword evidence="5" id="KW-0472">Membrane</keyword>
<dbReference type="EMBL" id="NCKV01006034">
    <property type="protein sequence ID" value="RWS23702.1"/>
    <property type="molecule type" value="Genomic_DNA"/>
</dbReference>
<keyword evidence="9" id="KW-1185">Reference proteome</keyword>
<keyword evidence="3" id="KW-0677">Repeat</keyword>
<comment type="subcellular location">
    <subcellularLocation>
        <location evidence="1">Membrane</location>
    </subcellularLocation>
</comment>
<dbReference type="VEuPathDB" id="VectorBase:LDEU008338"/>
<dbReference type="InterPro" id="IPR001589">
    <property type="entry name" value="Actinin_actin-bd_CS"/>
</dbReference>
<dbReference type="GO" id="GO:0007097">
    <property type="term" value="P:nuclear migration"/>
    <property type="evidence" value="ECO:0007669"/>
    <property type="project" value="TreeGrafter"/>
</dbReference>
<accession>A0A443S834</accession>
<evidence type="ECO:0000256" key="4">
    <source>
        <dbReference type="ARBA" id="ARBA00022989"/>
    </source>
</evidence>
<proteinExistence type="predicted"/>
<evidence type="ECO:0000313" key="9">
    <source>
        <dbReference type="Proteomes" id="UP000288716"/>
    </source>
</evidence>
<evidence type="ECO:0000259" key="7">
    <source>
        <dbReference type="PROSITE" id="PS50021"/>
    </source>
</evidence>
<dbReference type="PANTHER" id="PTHR47535">
    <property type="entry name" value="MUSCLE-SPECIFIC PROTEIN 300 KDA, ISOFORM G"/>
    <property type="match status" value="1"/>
</dbReference>
<sequence length="186" mass="21783">MTNVALISNEQEIVQQRVFMSWINHFVPNCIESNLVEELRDGTKLIALLYALTGEKIHEERGRHLKRIHFICNVQRALDFLQNKGLELINIRATDIVDGNPRIILGLIWIIILRFHIEEFMRLWHLETNESHHMFDHSFIPAQHRSAWKQDLKYKQFGTQLENSSSSIQTNECITTTSSDENNFSV</sequence>
<gene>
    <name evidence="8" type="ORF">B4U80_07975</name>
</gene>
<evidence type="ECO:0000256" key="6">
    <source>
        <dbReference type="ARBA" id="ARBA00023203"/>
    </source>
</evidence>
<protein>
    <submittedName>
        <fullName evidence="8">Nesprin-1-like protein</fullName>
    </submittedName>
</protein>
<reference evidence="8 9" key="1">
    <citation type="journal article" date="2018" name="Gigascience">
        <title>Genomes of trombidid mites reveal novel predicted allergens and laterally-transferred genes associated with secondary metabolism.</title>
        <authorList>
            <person name="Dong X."/>
            <person name="Chaisiri K."/>
            <person name="Xia D."/>
            <person name="Armstrong S.D."/>
            <person name="Fang Y."/>
            <person name="Donnelly M.J."/>
            <person name="Kadowaki T."/>
            <person name="McGarry J.W."/>
            <person name="Darby A.C."/>
            <person name="Makepeace B.L."/>
        </authorList>
    </citation>
    <scope>NUCLEOTIDE SEQUENCE [LARGE SCALE GENOMIC DNA]</scope>
    <source>
        <strain evidence="8">UoL-UT</strain>
    </source>
</reference>
<dbReference type="PROSITE" id="PS50021">
    <property type="entry name" value="CH"/>
    <property type="match status" value="1"/>
</dbReference>